<dbReference type="EMBL" id="BAAAHE010000007">
    <property type="protein sequence ID" value="GAA0608623.1"/>
    <property type="molecule type" value="Genomic_DNA"/>
</dbReference>
<keyword evidence="2" id="KW-0413">Isomerase</keyword>
<gene>
    <name evidence="2" type="primary">paaG</name>
    <name evidence="2" type="ORF">GCM10009547_08230</name>
</gene>
<evidence type="ECO:0000313" key="2">
    <source>
        <dbReference type="EMBL" id="GAA0608623.1"/>
    </source>
</evidence>
<comment type="caution">
    <text evidence="2">The sequence shown here is derived from an EMBL/GenBank/DDBJ whole genome shotgun (WGS) entry which is preliminary data.</text>
</comment>
<protein>
    <submittedName>
        <fullName evidence="2">2-(1,2-epoxy-1,2-dihydrophenyl)acetyl-CoA isomerase PaaG</fullName>
    </submittedName>
</protein>
<dbReference type="InterPro" id="IPR014748">
    <property type="entry name" value="Enoyl-CoA_hydra_C"/>
</dbReference>
<name>A0ABP3RJ43_9ACTN</name>
<dbReference type="SUPFAM" id="SSF52096">
    <property type="entry name" value="ClpP/crotonase"/>
    <property type="match status" value="1"/>
</dbReference>
<dbReference type="CDD" id="cd06558">
    <property type="entry name" value="crotonase-like"/>
    <property type="match status" value="1"/>
</dbReference>
<dbReference type="Gene3D" id="3.90.226.10">
    <property type="entry name" value="2-enoyl-CoA Hydratase, Chain A, domain 1"/>
    <property type="match status" value="1"/>
</dbReference>
<dbReference type="PANTHER" id="PTHR43459:SF1">
    <property type="entry name" value="EG:BACN32G11.4 PROTEIN"/>
    <property type="match status" value="1"/>
</dbReference>
<dbReference type="PANTHER" id="PTHR43459">
    <property type="entry name" value="ENOYL-COA HYDRATASE"/>
    <property type="match status" value="1"/>
</dbReference>
<evidence type="ECO:0000313" key="3">
    <source>
        <dbReference type="Proteomes" id="UP001500957"/>
    </source>
</evidence>
<sequence>MTDDVTAQPELLVTRDAGVLTLTLNRPDVLNALSVDLGNALVAELVAAGKDPEVRAVVVTGAGRGFCAGADFTGQTIAEGQAPDYRTRLLETFNPIIAALREMPKPAVAAVNGVAAGIGLSTVLACDVILAAESAKFVSAFSGVALSPDGGLVAHCAARIGITRTAQLVYLGERLTADRALDWGLINAVHPDAELMPTALALAAQLAAGPTVAHAGAKEQFNAVISDLAAQLDHEADLQQRNAETADHVEGVNAFMEKRAPNFRGR</sequence>
<evidence type="ECO:0000256" key="1">
    <source>
        <dbReference type="ARBA" id="ARBA00005254"/>
    </source>
</evidence>
<dbReference type="InterPro" id="IPR001753">
    <property type="entry name" value="Enoyl-CoA_hydra/iso"/>
</dbReference>
<dbReference type="Gene3D" id="1.10.12.10">
    <property type="entry name" value="Lyase 2-enoyl-coa Hydratase, Chain A, domain 2"/>
    <property type="match status" value="1"/>
</dbReference>
<dbReference type="Proteomes" id="UP001500957">
    <property type="component" value="Unassembled WGS sequence"/>
</dbReference>
<organism evidence="2 3">
    <name type="scientific">Sporichthya brevicatena</name>
    <dbReference type="NCBI Taxonomy" id="171442"/>
    <lineage>
        <taxon>Bacteria</taxon>
        <taxon>Bacillati</taxon>
        <taxon>Actinomycetota</taxon>
        <taxon>Actinomycetes</taxon>
        <taxon>Sporichthyales</taxon>
        <taxon>Sporichthyaceae</taxon>
        <taxon>Sporichthya</taxon>
    </lineage>
</organism>
<dbReference type="RefSeq" id="WP_344601896.1">
    <property type="nucleotide sequence ID" value="NZ_BAAAHE010000007.1"/>
</dbReference>
<reference evidence="3" key="1">
    <citation type="journal article" date="2019" name="Int. J. Syst. Evol. Microbiol.">
        <title>The Global Catalogue of Microorganisms (GCM) 10K type strain sequencing project: providing services to taxonomists for standard genome sequencing and annotation.</title>
        <authorList>
            <consortium name="The Broad Institute Genomics Platform"/>
            <consortium name="The Broad Institute Genome Sequencing Center for Infectious Disease"/>
            <person name="Wu L."/>
            <person name="Ma J."/>
        </authorList>
    </citation>
    <scope>NUCLEOTIDE SEQUENCE [LARGE SCALE GENOMIC DNA]</scope>
    <source>
        <strain evidence="3">JCM 10671</strain>
    </source>
</reference>
<proteinExistence type="inferred from homology"/>
<dbReference type="GO" id="GO:0016853">
    <property type="term" value="F:isomerase activity"/>
    <property type="evidence" value="ECO:0007669"/>
    <property type="project" value="UniProtKB-KW"/>
</dbReference>
<dbReference type="InterPro" id="IPR029045">
    <property type="entry name" value="ClpP/crotonase-like_dom_sf"/>
</dbReference>
<accession>A0ABP3RJ43</accession>
<comment type="similarity">
    <text evidence="1">Belongs to the enoyl-CoA hydratase/isomerase family.</text>
</comment>
<dbReference type="Pfam" id="PF00378">
    <property type="entry name" value="ECH_1"/>
    <property type="match status" value="1"/>
</dbReference>
<keyword evidence="3" id="KW-1185">Reference proteome</keyword>